<keyword evidence="2" id="KW-1185">Reference proteome</keyword>
<gene>
    <name evidence="1" type="ORF">VP01_3362g2</name>
</gene>
<evidence type="ECO:0000313" key="1">
    <source>
        <dbReference type="EMBL" id="KNZ53038.1"/>
    </source>
</evidence>
<reference evidence="1 2" key="1">
    <citation type="submission" date="2015-08" db="EMBL/GenBank/DDBJ databases">
        <title>Next Generation Sequencing and Analysis of the Genome of Puccinia sorghi L Schw, the Causal Agent of Maize Common Rust.</title>
        <authorList>
            <person name="Rochi L."/>
            <person name="Burguener G."/>
            <person name="Darino M."/>
            <person name="Turjanski A."/>
            <person name="Kreff E."/>
            <person name="Dieguez M.J."/>
            <person name="Sacco F."/>
        </authorList>
    </citation>
    <scope>NUCLEOTIDE SEQUENCE [LARGE SCALE GENOMIC DNA]</scope>
    <source>
        <strain evidence="1 2">RO10H11247</strain>
    </source>
</reference>
<name>A0A0L6UWX6_9BASI</name>
<comment type="caution">
    <text evidence="1">The sequence shown here is derived from an EMBL/GenBank/DDBJ whole genome shotgun (WGS) entry which is preliminary data.</text>
</comment>
<dbReference type="OrthoDB" id="3344688at2759"/>
<sequence length="60" mass="6998">MFQQHTKHIDVNFHWTREIVSSGKVTLTYIPTSQMQADGLKKFFSRPKHQELVQALNLEG</sequence>
<dbReference type="Proteomes" id="UP000037035">
    <property type="component" value="Unassembled WGS sequence"/>
</dbReference>
<accession>A0A0L6UWX6</accession>
<protein>
    <recommendedName>
        <fullName evidence="3">Copia protein</fullName>
    </recommendedName>
</protein>
<evidence type="ECO:0008006" key="3">
    <source>
        <dbReference type="Google" id="ProtNLM"/>
    </source>
</evidence>
<dbReference type="VEuPathDB" id="FungiDB:VP01_3362g2"/>
<dbReference type="AlphaFoldDB" id="A0A0L6UWX6"/>
<organism evidence="1 2">
    <name type="scientific">Puccinia sorghi</name>
    <dbReference type="NCBI Taxonomy" id="27349"/>
    <lineage>
        <taxon>Eukaryota</taxon>
        <taxon>Fungi</taxon>
        <taxon>Dikarya</taxon>
        <taxon>Basidiomycota</taxon>
        <taxon>Pucciniomycotina</taxon>
        <taxon>Pucciniomycetes</taxon>
        <taxon>Pucciniales</taxon>
        <taxon>Pucciniaceae</taxon>
        <taxon>Puccinia</taxon>
    </lineage>
</organism>
<dbReference type="EMBL" id="LAVV01008349">
    <property type="protein sequence ID" value="KNZ53038.1"/>
    <property type="molecule type" value="Genomic_DNA"/>
</dbReference>
<evidence type="ECO:0000313" key="2">
    <source>
        <dbReference type="Proteomes" id="UP000037035"/>
    </source>
</evidence>
<proteinExistence type="predicted"/>